<gene>
    <name evidence="3" type="ORF">MKZ38_003995</name>
</gene>
<feature type="compositionally biased region" description="Basic and acidic residues" evidence="1">
    <location>
        <begin position="229"/>
        <end position="240"/>
    </location>
</feature>
<feature type="transmembrane region" description="Helical" evidence="2">
    <location>
        <begin position="295"/>
        <end position="315"/>
    </location>
</feature>
<feature type="compositionally biased region" description="Basic residues" evidence="1">
    <location>
        <begin position="242"/>
        <end position="254"/>
    </location>
</feature>
<evidence type="ECO:0000256" key="2">
    <source>
        <dbReference type="SAM" id="Phobius"/>
    </source>
</evidence>
<dbReference type="AlphaFoldDB" id="A0AAD5RNF0"/>
<evidence type="ECO:0000313" key="4">
    <source>
        <dbReference type="Proteomes" id="UP001201980"/>
    </source>
</evidence>
<proteinExistence type="predicted"/>
<feature type="region of interest" description="Disordered" evidence="1">
    <location>
        <begin position="1"/>
        <end position="101"/>
    </location>
</feature>
<organism evidence="3 4">
    <name type="scientific">Zalerion maritima</name>
    <dbReference type="NCBI Taxonomy" id="339359"/>
    <lineage>
        <taxon>Eukaryota</taxon>
        <taxon>Fungi</taxon>
        <taxon>Dikarya</taxon>
        <taxon>Ascomycota</taxon>
        <taxon>Pezizomycotina</taxon>
        <taxon>Sordariomycetes</taxon>
        <taxon>Lulworthiomycetidae</taxon>
        <taxon>Lulworthiales</taxon>
        <taxon>Lulworthiaceae</taxon>
        <taxon>Zalerion</taxon>
    </lineage>
</organism>
<protein>
    <submittedName>
        <fullName evidence="3">Uncharacterized protein</fullName>
    </submittedName>
</protein>
<keyword evidence="2" id="KW-1133">Transmembrane helix</keyword>
<feature type="compositionally biased region" description="Polar residues" evidence="1">
    <location>
        <begin position="12"/>
        <end position="49"/>
    </location>
</feature>
<feature type="compositionally biased region" description="Polar residues" evidence="1">
    <location>
        <begin position="92"/>
        <end position="101"/>
    </location>
</feature>
<evidence type="ECO:0000256" key="1">
    <source>
        <dbReference type="SAM" id="MobiDB-lite"/>
    </source>
</evidence>
<feature type="region of interest" description="Disordered" evidence="1">
    <location>
        <begin position="425"/>
        <end position="507"/>
    </location>
</feature>
<accession>A0AAD5RNF0</accession>
<sequence length="507" mass="56223">MDFFRRDLLGRGQSSPPTDAVESQSPSPDIETQSTPQLEEQSTRSPHTNTRTRRFSISRPTLPSLLRGRANAAAGQQSDSSPEMIEHPEINSPKTPTNRYTLTLSNFSSSRLDLPHLSSPTSTDGLRSPTSTLHDGRNSTFSAHLRSPTIQTTASTAFTSASVPDVAPRSQSRLSRLSDAPPYPVHEVIEDPVIARPTPAVQAERRRTIRFEGVEPGERRVAQESQLDLPREEEATEGRWSRFQRHRSRQRRQQNHYTTTSTDGQPVQGVAGPRSPKHFLFCFPWIKSQRIRNQILTCFVSGVFLVLMLTVYLALTLTHQIASSQFAILIILIILFTTIIFCHALIRLCLYVVKPRTEEQTERNQMSHFVAPGGYAIPRRPIRVVLARDEEAAGIDNETMNVKPPAYGLWRESVRVDPNRIYWQRNEEGESGDSSTSTSRSGGAGSSSSGGSSSDERSPSPRPPSYISDDGINYVVDARPRSMAPTTDVPLPPHPSEAGNRGQSPAL</sequence>
<reference evidence="3" key="1">
    <citation type="submission" date="2022-07" db="EMBL/GenBank/DDBJ databases">
        <title>Draft genome sequence of Zalerion maritima ATCC 34329, a (micro)plastics degrading marine fungus.</title>
        <authorList>
            <person name="Paco A."/>
            <person name="Goncalves M.F.M."/>
            <person name="Rocha-Santos T.A.P."/>
            <person name="Alves A."/>
        </authorList>
    </citation>
    <scope>NUCLEOTIDE SEQUENCE</scope>
    <source>
        <strain evidence="3">ATCC 34329</strain>
    </source>
</reference>
<feature type="region of interest" description="Disordered" evidence="1">
    <location>
        <begin position="214"/>
        <end position="269"/>
    </location>
</feature>
<feature type="region of interest" description="Disordered" evidence="1">
    <location>
        <begin position="118"/>
        <end position="141"/>
    </location>
</feature>
<keyword evidence="2" id="KW-0472">Membrane</keyword>
<evidence type="ECO:0000313" key="3">
    <source>
        <dbReference type="EMBL" id="KAJ2898323.1"/>
    </source>
</evidence>
<feature type="compositionally biased region" description="Low complexity" evidence="1">
    <location>
        <begin position="432"/>
        <end position="453"/>
    </location>
</feature>
<dbReference type="EMBL" id="JAKWBI020000235">
    <property type="protein sequence ID" value="KAJ2898323.1"/>
    <property type="molecule type" value="Genomic_DNA"/>
</dbReference>
<feature type="transmembrane region" description="Helical" evidence="2">
    <location>
        <begin position="327"/>
        <end position="353"/>
    </location>
</feature>
<dbReference type="Proteomes" id="UP001201980">
    <property type="component" value="Unassembled WGS sequence"/>
</dbReference>
<keyword evidence="4" id="KW-1185">Reference proteome</keyword>
<feature type="compositionally biased region" description="Polar residues" evidence="1">
    <location>
        <begin position="255"/>
        <end position="265"/>
    </location>
</feature>
<name>A0AAD5RNF0_9PEZI</name>
<keyword evidence="2" id="KW-0812">Transmembrane</keyword>
<comment type="caution">
    <text evidence="3">The sequence shown here is derived from an EMBL/GenBank/DDBJ whole genome shotgun (WGS) entry which is preliminary data.</text>
</comment>